<evidence type="ECO:0000256" key="5">
    <source>
        <dbReference type="ARBA" id="ARBA00022833"/>
    </source>
</evidence>
<keyword evidence="2" id="KW-0645">Protease</keyword>
<evidence type="ECO:0000256" key="6">
    <source>
        <dbReference type="ARBA" id="ARBA00023049"/>
    </source>
</evidence>
<name>A0A382BMD3_9ZZZZ</name>
<keyword evidence="4" id="KW-0378">Hydrolase</keyword>
<dbReference type="GO" id="GO:0016020">
    <property type="term" value="C:membrane"/>
    <property type="evidence" value="ECO:0007669"/>
    <property type="project" value="TreeGrafter"/>
</dbReference>
<keyword evidence="6" id="KW-0482">Metalloprotease</keyword>
<dbReference type="GO" id="GO:0046872">
    <property type="term" value="F:metal ion binding"/>
    <property type="evidence" value="ECO:0007669"/>
    <property type="project" value="UniProtKB-KW"/>
</dbReference>
<keyword evidence="3" id="KW-0479">Metal-binding</keyword>
<evidence type="ECO:0000259" key="7">
    <source>
        <dbReference type="Pfam" id="PF01435"/>
    </source>
</evidence>
<accession>A0A382BMD3</accession>
<dbReference type="Pfam" id="PF01435">
    <property type="entry name" value="Peptidase_M48"/>
    <property type="match status" value="1"/>
</dbReference>
<dbReference type="GO" id="GO:0004222">
    <property type="term" value="F:metalloendopeptidase activity"/>
    <property type="evidence" value="ECO:0007669"/>
    <property type="project" value="InterPro"/>
</dbReference>
<dbReference type="InterPro" id="IPR001915">
    <property type="entry name" value="Peptidase_M48"/>
</dbReference>
<dbReference type="SUPFAM" id="SSF48452">
    <property type="entry name" value="TPR-like"/>
    <property type="match status" value="1"/>
</dbReference>
<evidence type="ECO:0000256" key="1">
    <source>
        <dbReference type="ARBA" id="ARBA00001947"/>
    </source>
</evidence>
<reference evidence="8" key="1">
    <citation type="submission" date="2018-05" db="EMBL/GenBank/DDBJ databases">
        <authorList>
            <person name="Lanie J.A."/>
            <person name="Ng W.-L."/>
            <person name="Kazmierczak K.M."/>
            <person name="Andrzejewski T.M."/>
            <person name="Davidsen T.M."/>
            <person name="Wayne K.J."/>
            <person name="Tettelin H."/>
            <person name="Glass J.I."/>
            <person name="Rusch D."/>
            <person name="Podicherti R."/>
            <person name="Tsui H.-C.T."/>
            <person name="Winkler M.E."/>
        </authorList>
    </citation>
    <scope>NUCLEOTIDE SEQUENCE</scope>
</reference>
<protein>
    <recommendedName>
        <fullName evidence="7">Peptidase M48 domain-containing protein</fullName>
    </recommendedName>
</protein>
<comment type="cofactor">
    <cofactor evidence="1">
        <name>Zn(2+)</name>
        <dbReference type="ChEBI" id="CHEBI:29105"/>
    </cofactor>
</comment>
<dbReference type="InterPro" id="IPR051156">
    <property type="entry name" value="Mito/Outer_Membr_Metalloprot"/>
</dbReference>
<dbReference type="AlphaFoldDB" id="A0A382BMD3"/>
<feature type="domain" description="Peptidase M48" evidence="7">
    <location>
        <begin position="47"/>
        <end position="228"/>
    </location>
</feature>
<dbReference type="PANTHER" id="PTHR22726">
    <property type="entry name" value="METALLOENDOPEPTIDASE OMA1"/>
    <property type="match status" value="1"/>
</dbReference>
<keyword evidence="5" id="KW-0862">Zinc</keyword>
<dbReference type="Gene3D" id="1.25.40.10">
    <property type="entry name" value="Tetratricopeptide repeat domain"/>
    <property type="match status" value="1"/>
</dbReference>
<proteinExistence type="predicted"/>
<gene>
    <name evidence="8" type="ORF">METZ01_LOCUS167708</name>
</gene>
<evidence type="ECO:0000256" key="4">
    <source>
        <dbReference type="ARBA" id="ARBA00022801"/>
    </source>
</evidence>
<dbReference type="InterPro" id="IPR011990">
    <property type="entry name" value="TPR-like_helical_dom_sf"/>
</dbReference>
<evidence type="ECO:0000256" key="2">
    <source>
        <dbReference type="ARBA" id="ARBA00022670"/>
    </source>
</evidence>
<dbReference type="Gene3D" id="3.30.2010.10">
    <property type="entry name" value="Metalloproteases ('zincins'), catalytic domain"/>
    <property type="match status" value="1"/>
</dbReference>
<dbReference type="CDD" id="cd07324">
    <property type="entry name" value="M48C_Oma1-like"/>
    <property type="match status" value="1"/>
</dbReference>
<sequence>MPVNLLNKKFYKLKIIFFIILLFSTNNTLHGGGMVRDAETERFLYEISRPLFNVANLNYSSVDLYLFNDDAVNAFVACGQKIFVNTGLIMEFDSPSMLRGVLAHETGHIAGGHLARSDIALKKAQTPMIIGLLLGIGAAVAGDSDAAQGFLLGSQQIAKGMVAKYSRGQESAADQASFTYLENLGLSSKGMIDVLYGFADQEALSSRSQSIRVRSHPVSRQRIRSLEKKALSSPFFKKEESEDILYRYKMIRAKLKGFLNKPDQIIRLFKDKSKEDNLYALSIALYRKALIEEAIETIDILIMKYPKNPWFYELKGQIYYESGKTYLSIEPYEKALKYSHKEPLIYTALATALLAINKKYETQRALILLKKAIDLDPKNPQIYFQMAIAEARLGEIGKAELSTAERYFILGNLEKASFHAGRSKKYLKPSSPLSLRADDIVLDSENTKQRRRECPI</sequence>
<dbReference type="GO" id="GO:0051603">
    <property type="term" value="P:proteolysis involved in protein catabolic process"/>
    <property type="evidence" value="ECO:0007669"/>
    <property type="project" value="TreeGrafter"/>
</dbReference>
<dbReference type="Pfam" id="PF13431">
    <property type="entry name" value="TPR_17"/>
    <property type="match status" value="1"/>
</dbReference>
<dbReference type="PANTHER" id="PTHR22726:SF1">
    <property type="entry name" value="METALLOENDOPEPTIDASE OMA1, MITOCHONDRIAL"/>
    <property type="match status" value="1"/>
</dbReference>
<organism evidence="8">
    <name type="scientific">marine metagenome</name>
    <dbReference type="NCBI Taxonomy" id="408172"/>
    <lineage>
        <taxon>unclassified sequences</taxon>
        <taxon>metagenomes</taxon>
        <taxon>ecological metagenomes</taxon>
    </lineage>
</organism>
<evidence type="ECO:0000256" key="3">
    <source>
        <dbReference type="ARBA" id="ARBA00022723"/>
    </source>
</evidence>
<evidence type="ECO:0000313" key="8">
    <source>
        <dbReference type="EMBL" id="SVB14854.1"/>
    </source>
</evidence>
<dbReference type="EMBL" id="UINC01030443">
    <property type="protein sequence ID" value="SVB14854.1"/>
    <property type="molecule type" value="Genomic_DNA"/>
</dbReference>